<keyword evidence="1" id="KW-0240">DNA-directed RNA polymerase</keyword>
<sequence>MSRQPTNFTLLNPRTFPWQAMEPVTTGDTFEGQTTNLHEEGLYSTRIFGRVGTDDRDNTESYINTILPIFNPTFFKALIQLKALYGEIFKGKVYAKWDPEEKDFIKSNVLEGDTGYAFFMSHYGELSPASNASFKRTQKIQMLERYRDIALHSRIPVIPAGLRDVEISPINGQVTENEINDLYRKLLFRSKSLNIKNPDETDPVYDNIRWGLQESLNNIDQYLFDLQEGKRGYMQRRMSRRAVHSATRNVITSRKVSVEDMDNNHTGDPNSTIIGMYQALLGYSLTCQHELLNGYLSECFTPGMPTARLIDTKTLESVYIDVDPSVVDRFTSADGIVGLINKFSDPELRNRPIKIEGKYLALVYDDGKRVCLLHDVNDLPESMPKKFVRPVTYIQFFYMQCVKAIERKMLQVTRYPITGIGSIFPSRVFVLPTNATSEERQLVDLDGTVIGGYHFFPYWTEQPSYFDGMSISNIRLGLAGGDFDGDQLSANSIQAADSIKEIEDMFDKRIFYISGAGEFLYDPVQEPHEFLLRALTNGL</sequence>
<protein>
    <submittedName>
        <fullName evidence="1">Putative DNA-directed RNA polymerase beta subunit 2</fullName>
    </submittedName>
</protein>
<reference evidence="1 2" key="1">
    <citation type="submission" date="2019-04" db="EMBL/GenBank/DDBJ databases">
        <title>Novel bacteriophages capable of disrupting biofilms from clinical strains of Aeromonas hydrophila with intrinsic antibiotic resistance.</title>
        <authorList>
            <person name="Kabwe M."/>
            <person name="Brown T.L."/>
            <person name="Speirs L."/>
            <person name="Ku H."/>
            <person name="Leach M."/>
            <person name="Chan H.T."/>
            <person name="Petrovski S."/>
            <person name="Lock P."/>
            <person name="Tucci J."/>
        </authorList>
    </citation>
    <scope>NUCLEOTIDE SEQUENCE [LARGE SCALE GENOMIC DNA]</scope>
</reference>
<dbReference type="EMBL" id="MK838116">
    <property type="protein sequence ID" value="QDH47038.1"/>
    <property type="molecule type" value="Genomic_DNA"/>
</dbReference>
<accession>A0A514A188</accession>
<proteinExistence type="predicted"/>
<gene>
    <name evidence="1" type="ORF">LAh10_148</name>
</gene>
<keyword evidence="1" id="KW-0804">Transcription</keyword>
<evidence type="ECO:0000313" key="2">
    <source>
        <dbReference type="Proteomes" id="UP000318420"/>
    </source>
</evidence>
<dbReference type="GO" id="GO:0000428">
    <property type="term" value="C:DNA-directed RNA polymerase complex"/>
    <property type="evidence" value="ECO:0007669"/>
    <property type="project" value="UniProtKB-KW"/>
</dbReference>
<name>A0A514A188_9CAUD</name>
<dbReference type="SUPFAM" id="SSF64484">
    <property type="entry name" value="beta and beta-prime subunits of DNA dependent RNA-polymerase"/>
    <property type="match status" value="1"/>
</dbReference>
<evidence type="ECO:0000313" key="1">
    <source>
        <dbReference type="EMBL" id="QDH47038.1"/>
    </source>
</evidence>
<dbReference type="Proteomes" id="UP000318420">
    <property type="component" value="Segment"/>
</dbReference>
<organism evidence="1 2">
    <name type="scientific">Aeromonas phage LAh10</name>
    <dbReference type="NCBI Taxonomy" id="2591025"/>
    <lineage>
        <taxon>Viruses</taxon>
        <taxon>Duplodnaviria</taxon>
        <taxon>Heunggongvirae</taxon>
        <taxon>Uroviricota</taxon>
        <taxon>Caudoviricetes</taxon>
        <taxon>Chimalliviridae</taxon>
        <taxon>Ludhianavirus</taxon>
        <taxon>Ludhianavirus LAh10</taxon>
    </lineage>
</organism>
<keyword evidence="2" id="KW-1185">Reference proteome</keyword>